<keyword evidence="2" id="KW-1185">Reference proteome</keyword>
<dbReference type="EnsemblPlants" id="AVESA.00010b.r2.5CG0898050.1">
    <property type="protein sequence ID" value="AVESA.00010b.r2.5CG0898050.1.CDS"/>
    <property type="gene ID" value="AVESA.00010b.r2.5CG0898050"/>
</dbReference>
<protein>
    <submittedName>
        <fullName evidence="1">Uncharacterized protein</fullName>
    </submittedName>
</protein>
<sequence length="396" mass="43086">MDDIMDSTAPPHMGTHMQNAATISTQRGPSWNCKLRTRHPKMSFQSVQYYWALTTLILLSASCKAATAEKVPAIIVFGDSTVDAGNNNYIPTIARGNFPPYGRDFDGGVATGRFSNGRLVTDFLSEALGLASSVPAYLDGSYTIDQLATGVNFASGGTGMDALTAKIASVIPLSQQLEYFKEYKERLKLAKGDAVAEKIIAGALYVFSIGTNDFMVNYFLMPVRPAEYTPEEYVAYLVGLAEAAVREVYELGGRKIMFNGIPPFGCVPAMRTMNRDAPGECNEEYNRVALRYNAEVQAALSRLNGELGAGAQVVYSDVYDVPYDMFANPSGYGFENVAQGCCGTGLIETTVLCGMDAAFTCQDADKYVFFDSVHPSEKTYRILADSIIRSTLQVFL</sequence>
<accession>A0ACD5Y418</accession>
<evidence type="ECO:0000313" key="2">
    <source>
        <dbReference type="Proteomes" id="UP001732700"/>
    </source>
</evidence>
<organism evidence="1 2">
    <name type="scientific">Avena sativa</name>
    <name type="common">Oat</name>
    <dbReference type="NCBI Taxonomy" id="4498"/>
    <lineage>
        <taxon>Eukaryota</taxon>
        <taxon>Viridiplantae</taxon>
        <taxon>Streptophyta</taxon>
        <taxon>Embryophyta</taxon>
        <taxon>Tracheophyta</taxon>
        <taxon>Spermatophyta</taxon>
        <taxon>Magnoliopsida</taxon>
        <taxon>Liliopsida</taxon>
        <taxon>Poales</taxon>
        <taxon>Poaceae</taxon>
        <taxon>BOP clade</taxon>
        <taxon>Pooideae</taxon>
        <taxon>Poodae</taxon>
        <taxon>Poeae</taxon>
        <taxon>Poeae Chloroplast Group 1 (Aveneae type)</taxon>
        <taxon>Aveninae</taxon>
        <taxon>Avena</taxon>
    </lineage>
</organism>
<evidence type="ECO:0000313" key="1">
    <source>
        <dbReference type="EnsemblPlants" id="AVESA.00010b.r2.5CG0898050.1.CDS"/>
    </source>
</evidence>
<name>A0ACD5Y418_AVESA</name>
<reference evidence="1" key="1">
    <citation type="submission" date="2021-05" db="EMBL/GenBank/DDBJ databases">
        <authorList>
            <person name="Scholz U."/>
            <person name="Mascher M."/>
            <person name="Fiebig A."/>
        </authorList>
    </citation>
    <scope>NUCLEOTIDE SEQUENCE [LARGE SCALE GENOMIC DNA]</scope>
</reference>
<dbReference type="Proteomes" id="UP001732700">
    <property type="component" value="Chromosome 5C"/>
</dbReference>
<proteinExistence type="predicted"/>
<reference evidence="1" key="2">
    <citation type="submission" date="2025-09" db="UniProtKB">
        <authorList>
            <consortium name="EnsemblPlants"/>
        </authorList>
    </citation>
    <scope>IDENTIFICATION</scope>
</reference>